<dbReference type="Proteomes" id="UP001597097">
    <property type="component" value="Unassembled WGS sequence"/>
</dbReference>
<feature type="non-terminal residue" evidence="2">
    <location>
        <position position="1"/>
    </location>
</feature>
<comment type="caution">
    <text evidence="2">The sequence shown here is derived from an EMBL/GenBank/DDBJ whole genome shotgun (WGS) entry which is preliminary data.</text>
</comment>
<proteinExistence type="predicted"/>
<organism evidence="2 3">
    <name type="scientific">Nonomuraea guangzhouensis</name>
    <dbReference type="NCBI Taxonomy" id="1291555"/>
    <lineage>
        <taxon>Bacteria</taxon>
        <taxon>Bacillati</taxon>
        <taxon>Actinomycetota</taxon>
        <taxon>Actinomycetes</taxon>
        <taxon>Streptosporangiales</taxon>
        <taxon>Streptosporangiaceae</taxon>
        <taxon>Nonomuraea</taxon>
    </lineage>
</organism>
<evidence type="ECO:0000256" key="1">
    <source>
        <dbReference type="SAM" id="Phobius"/>
    </source>
</evidence>
<accession>A0ABW4GLU9</accession>
<keyword evidence="3" id="KW-1185">Reference proteome</keyword>
<dbReference type="EMBL" id="JBHUCM010000040">
    <property type="protein sequence ID" value="MFD1543755.1"/>
    <property type="molecule type" value="Genomic_DNA"/>
</dbReference>
<keyword evidence="1" id="KW-0472">Membrane</keyword>
<keyword evidence="1" id="KW-1133">Transmembrane helix</keyword>
<name>A0ABW4GLU9_9ACTN</name>
<protein>
    <submittedName>
        <fullName evidence="2">Uncharacterized protein</fullName>
    </submittedName>
</protein>
<evidence type="ECO:0000313" key="2">
    <source>
        <dbReference type="EMBL" id="MFD1543755.1"/>
    </source>
</evidence>
<reference evidence="3" key="1">
    <citation type="journal article" date="2019" name="Int. J. Syst. Evol. Microbiol.">
        <title>The Global Catalogue of Microorganisms (GCM) 10K type strain sequencing project: providing services to taxonomists for standard genome sequencing and annotation.</title>
        <authorList>
            <consortium name="The Broad Institute Genomics Platform"/>
            <consortium name="The Broad Institute Genome Sequencing Center for Infectious Disease"/>
            <person name="Wu L."/>
            <person name="Ma J."/>
        </authorList>
    </citation>
    <scope>NUCLEOTIDE SEQUENCE [LARGE SCALE GENOMIC DNA]</scope>
    <source>
        <strain evidence="3">CGMCC 1.15399</strain>
    </source>
</reference>
<sequence length="122" mass="12781">SALRGTSNPDQVRRAVNVLTDSWSWQVFAIAAALLVIVAVIAYRMESTRKQEHAVASRTNQVAAGPGARITASPINATGADVDQVAESNGQILNSGITAENATVRQRATKGGLIDDSPIIAE</sequence>
<dbReference type="RefSeq" id="WP_378624681.1">
    <property type="nucleotide sequence ID" value="NZ_JBHUCM010000040.1"/>
</dbReference>
<gene>
    <name evidence="2" type="ORF">ACFSJ0_42395</name>
</gene>
<evidence type="ECO:0000313" key="3">
    <source>
        <dbReference type="Proteomes" id="UP001597097"/>
    </source>
</evidence>
<feature type="transmembrane region" description="Helical" evidence="1">
    <location>
        <begin position="23"/>
        <end position="43"/>
    </location>
</feature>
<keyword evidence="1" id="KW-0812">Transmembrane</keyword>